<dbReference type="PANTHER" id="PTHR30537:SF5">
    <property type="entry name" value="HTH-TYPE TRANSCRIPTIONAL ACTIVATOR TTDR-RELATED"/>
    <property type="match status" value="1"/>
</dbReference>
<sequence length="310" mass="34176">MPGLRRRLPPLTALVTFESAARLRSFTRAAAELGVTQAAVSRQVHLLETALGFPVFRRLHRRVELTENGRILANAASSALTLMADAIDEITDASAPDELVISASVGFSHFWLLPRISGFSREHPQFKLRIVAQDQLVDLGRGDADLTIRYGNGLWPDGRSILLFRDEVYPICSAEYLQAHGPIDTLDQLVRHPLIMHQSHDPVWTGWEAWLSAFGAAMPRRGAQMVCSSFTDSIYAALAGQGISLGWARLIPDLIAQRRLVRLTDHVARTSDGYHVVVPYRARPKASAELFLHWLSDRAAEAGSDPATSG</sequence>
<dbReference type="InterPro" id="IPR005119">
    <property type="entry name" value="LysR_subst-bd"/>
</dbReference>
<dbReference type="GO" id="GO:0003677">
    <property type="term" value="F:DNA binding"/>
    <property type="evidence" value="ECO:0007669"/>
    <property type="project" value="UniProtKB-KW"/>
</dbReference>
<evidence type="ECO:0000256" key="2">
    <source>
        <dbReference type="ARBA" id="ARBA00023015"/>
    </source>
</evidence>
<evidence type="ECO:0000259" key="5">
    <source>
        <dbReference type="PROSITE" id="PS50931"/>
    </source>
</evidence>
<dbReference type="InterPro" id="IPR058163">
    <property type="entry name" value="LysR-type_TF_proteobact-type"/>
</dbReference>
<dbReference type="Gene3D" id="3.40.190.10">
    <property type="entry name" value="Periplasmic binding protein-like II"/>
    <property type="match status" value="2"/>
</dbReference>
<dbReference type="CDD" id="cd08432">
    <property type="entry name" value="PBP2_GcdR_TrpI_HvrB_AmpR_like"/>
    <property type="match status" value="1"/>
</dbReference>
<dbReference type="AlphaFoldDB" id="A0A1W6D0U2"/>
<dbReference type="PANTHER" id="PTHR30537">
    <property type="entry name" value="HTH-TYPE TRANSCRIPTIONAL REGULATOR"/>
    <property type="match status" value="1"/>
</dbReference>
<dbReference type="GO" id="GO:0003700">
    <property type="term" value="F:DNA-binding transcription factor activity"/>
    <property type="evidence" value="ECO:0007669"/>
    <property type="project" value="InterPro"/>
</dbReference>
<keyword evidence="7" id="KW-1185">Reference proteome</keyword>
<gene>
    <name evidence="6" type="ORF">B0A89_05555</name>
</gene>
<dbReference type="EMBL" id="CP020612">
    <property type="protein sequence ID" value="ARJ70743.1"/>
    <property type="molecule type" value="Genomic_DNA"/>
</dbReference>
<dbReference type="OrthoDB" id="9804958at2"/>
<dbReference type="InterPro" id="IPR000847">
    <property type="entry name" value="LysR_HTH_N"/>
</dbReference>
<dbReference type="InterPro" id="IPR036390">
    <property type="entry name" value="WH_DNA-bd_sf"/>
</dbReference>
<dbReference type="KEGG" id="pcon:B0A89_05555"/>
<dbReference type="Pfam" id="PF03466">
    <property type="entry name" value="LysR_substrate"/>
    <property type="match status" value="1"/>
</dbReference>
<dbReference type="Gene3D" id="1.10.10.10">
    <property type="entry name" value="Winged helix-like DNA-binding domain superfamily/Winged helix DNA-binding domain"/>
    <property type="match status" value="1"/>
</dbReference>
<evidence type="ECO:0000256" key="4">
    <source>
        <dbReference type="ARBA" id="ARBA00023163"/>
    </source>
</evidence>
<keyword evidence="3" id="KW-0238">DNA-binding</keyword>
<dbReference type="PRINTS" id="PR00039">
    <property type="entry name" value="HTHLYSR"/>
</dbReference>
<proteinExistence type="inferred from homology"/>
<keyword evidence="4" id="KW-0804">Transcription</keyword>
<comment type="similarity">
    <text evidence="1">Belongs to the LysR transcriptional regulatory family.</text>
</comment>
<evidence type="ECO:0000256" key="3">
    <source>
        <dbReference type="ARBA" id="ARBA00023125"/>
    </source>
</evidence>
<dbReference type="Proteomes" id="UP000193017">
    <property type="component" value="Chromosome"/>
</dbReference>
<dbReference type="SUPFAM" id="SSF46785">
    <property type="entry name" value="Winged helix' DNA-binding domain"/>
    <property type="match status" value="1"/>
</dbReference>
<protein>
    <submittedName>
        <fullName evidence="6">LysR family transcriptional regulator</fullName>
    </submittedName>
</protein>
<dbReference type="InterPro" id="IPR036388">
    <property type="entry name" value="WH-like_DNA-bd_sf"/>
</dbReference>
<dbReference type="SUPFAM" id="SSF53850">
    <property type="entry name" value="Periplasmic binding protein-like II"/>
    <property type="match status" value="1"/>
</dbReference>
<reference evidence="6 7" key="1">
    <citation type="submission" date="2017-03" db="EMBL/GenBank/DDBJ databases">
        <title>Genome sequence of Paracoccus contaminans isolated from a water microcosm.</title>
        <authorList>
            <person name="Aurass P."/>
            <person name="Karste S."/>
            <person name="Trost E."/>
            <person name="Glaeser S.P."/>
            <person name="Kaempfer P."/>
            <person name="Flieger A."/>
        </authorList>
    </citation>
    <scope>NUCLEOTIDE SEQUENCE [LARGE SCALE GENOMIC DNA]</scope>
    <source>
        <strain evidence="7">RKI 16-01929T\LMG 29738T\CCM 8701T\CIP 111112T</strain>
    </source>
</reference>
<evidence type="ECO:0000313" key="7">
    <source>
        <dbReference type="Proteomes" id="UP000193017"/>
    </source>
</evidence>
<accession>A0A1W6D0U2</accession>
<name>A0A1W6D0U2_9RHOB</name>
<evidence type="ECO:0000256" key="1">
    <source>
        <dbReference type="ARBA" id="ARBA00009437"/>
    </source>
</evidence>
<evidence type="ECO:0000313" key="6">
    <source>
        <dbReference type="EMBL" id="ARJ70743.1"/>
    </source>
</evidence>
<dbReference type="STRING" id="1945662.B0A89_05555"/>
<dbReference type="Pfam" id="PF00126">
    <property type="entry name" value="HTH_1"/>
    <property type="match status" value="1"/>
</dbReference>
<feature type="domain" description="HTH lysR-type" evidence="5">
    <location>
        <begin position="9"/>
        <end position="66"/>
    </location>
</feature>
<keyword evidence="2" id="KW-0805">Transcription regulation</keyword>
<dbReference type="PROSITE" id="PS50931">
    <property type="entry name" value="HTH_LYSR"/>
    <property type="match status" value="1"/>
</dbReference>
<organism evidence="6 7">
    <name type="scientific">Paracoccus contaminans</name>
    <dbReference type="NCBI Taxonomy" id="1945662"/>
    <lineage>
        <taxon>Bacteria</taxon>
        <taxon>Pseudomonadati</taxon>
        <taxon>Pseudomonadota</taxon>
        <taxon>Alphaproteobacteria</taxon>
        <taxon>Rhodobacterales</taxon>
        <taxon>Paracoccaceae</taxon>
        <taxon>Paracoccus</taxon>
    </lineage>
</organism>